<dbReference type="Proteomes" id="UP001054821">
    <property type="component" value="Chromosome 7"/>
</dbReference>
<dbReference type="SUPFAM" id="SSF56672">
    <property type="entry name" value="DNA/RNA polymerases"/>
    <property type="match status" value="1"/>
</dbReference>
<proteinExistence type="predicted"/>
<evidence type="ECO:0000313" key="2">
    <source>
        <dbReference type="EMBL" id="KAI5316874.1"/>
    </source>
</evidence>
<dbReference type="PANTHER" id="PTHR48475:SF2">
    <property type="entry name" value="RIBONUCLEASE H"/>
    <property type="match status" value="1"/>
</dbReference>
<name>A0AAD4V1R9_PRUDU</name>
<protein>
    <recommendedName>
        <fullName evidence="1">Reverse transcriptase/retrotransposon-derived protein RNase H-like domain-containing protein</fullName>
    </recommendedName>
</protein>
<gene>
    <name evidence="2" type="ORF">L3X38_036581</name>
</gene>
<reference evidence="2 3" key="1">
    <citation type="journal article" date="2022" name="G3 (Bethesda)">
        <title>Whole-genome sequence and methylome profiling of the almond [Prunus dulcis (Mill.) D.A. Webb] cultivar 'Nonpareil'.</title>
        <authorList>
            <person name="D'Amico-Willman K.M."/>
            <person name="Ouma W.Z."/>
            <person name="Meulia T."/>
            <person name="Sideli G.M."/>
            <person name="Gradziel T.M."/>
            <person name="Fresnedo-Ramirez J."/>
        </authorList>
    </citation>
    <scope>NUCLEOTIDE SEQUENCE [LARGE SCALE GENOMIC DNA]</scope>
    <source>
        <strain evidence="2">Clone GOH B32 T37-40</strain>
    </source>
</reference>
<feature type="domain" description="Reverse transcriptase/retrotransposon-derived protein RNase H-like" evidence="1">
    <location>
        <begin position="99"/>
        <end position="188"/>
    </location>
</feature>
<dbReference type="Pfam" id="PF17919">
    <property type="entry name" value="RT_RNaseH_2"/>
    <property type="match status" value="1"/>
</dbReference>
<dbReference type="AlphaFoldDB" id="A0AAD4V1R9"/>
<accession>A0AAD4V1R9</accession>
<comment type="caution">
    <text evidence="2">The sequence shown here is derived from an EMBL/GenBank/DDBJ whole genome shotgun (WGS) entry which is preliminary data.</text>
</comment>
<dbReference type="EMBL" id="JAJFAZ020000007">
    <property type="protein sequence ID" value="KAI5316874.1"/>
    <property type="molecule type" value="Genomic_DNA"/>
</dbReference>
<organism evidence="2 3">
    <name type="scientific">Prunus dulcis</name>
    <name type="common">Almond</name>
    <name type="synonym">Amygdalus dulcis</name>
    <dbReference type="NCBI Taxonomy" id="3755"/>
    <lineage>
        <taxon>Eukaryota</taxon>
        <taxon>Viridiplantae</taxon>
        <taxon>Streptophyta</taxon>
        <taxon>Embryophyta</taxon>
        <taxon>Tracheophyta</taxon>
        <taxon>Spermatophyta</taxon>
        <taxon>Magnoliopsida</taxon>
        <taxon>eudicotyledons</taxon>
        <taxon>Gunneridae</taxon>
        <taxon>Pentapetalae</taxon>
        <taxon>rosids</taxon>
        <taxon>fabids</taxon>
        <taxon>Rosales</taxon>
        <taxon>Rosaceae</taxon>
        <taxon>Amygdaloideae</taxon>
        <taxon>Amygdaleae</taxon>
        <taxon>Prunus</taxon>
    </lineage>
</organism>
<dbReference type="InterPro" id="IPR041577">
    <property type="entry name" value="RT_RNaseH_2"/>
</dbReference>
<evidence type="ECO:0000259" key="1">
    <source>
        <dbReference type="Pfam" id="PF17919"/>
    </source>
</evidence>
<dbReference type="PANTHER" id="PTHR48475">
    <property type="entry name" value="RIBONUCLEASE H"/>
    <property type="match status" value="1"/>
</dbReference>
<keyword evidence="3" id="KW-1185">Reference proteome</keyword>
<dbReference type="InterPro" id="IPR043502">
    <property type="entry name" value="DNA/RNA_pol_sf"/>
</dbReference>
<evidence type="ECO:0000313" key="3">
    <source>
        <dbReference type="Proteomes" id="UP001054821"/>
    </source>
</evidence>
<sequence>MQYAYKEEEVSLLLFSYYVTDLQGDKVMSDDNDDIIPATPRQEEKDKVADINYEVHAEEDMFSPPPRASAWQAQTDHTPFDIIRDLNDQRRTRSQVVDEDLKAYMSKAPLLSKLLPGESLILYLLVTTMALSSISIRRPNNAELPIFYTSHALQNAELRYPRLEKLAYALIISPRKLRPYFQAHTITVLTNQPLRKVL</sequence>